<keyword evidence="3" id="KW-1185">Reference proteome</keyword>
<organism evidence="2 3">
    <name type="scientific">Magnetospirillum molischianum DSM 120</name>
    <dbReference type="NCBI Taxonomy" id="1150626"/>
    <lineage>
        <taxon>Bacteria</taxon>
        <taxon>Pseudomonadati</taxon>
        <taxon>Pseudomonadota</taxon>
        <taxon>Alphaproteobacteria</taxon>
        <taxon>Rhodospirillales</taxon>
        <taxon>Rhodospirillaceae</taxon>
        <taxon>Magnetospirillum</taxon>
    </lineage>
</organism>
<evidence type="ECO:0000313" key="2">
    <source>
        <dbReference type="EMBL" id="CCG43308.1"/>
    </source>
</evidence>
<proteinExistence type="predicted"/>
<keyword evidence="1" id="KW-1133">Transmembrane helix</keyword>
<dbReference type="STRING" id="1150626.PHAMO_80099"/>
<keyword evidence="1" id="KW-0812">Transmembrane</keyword>
<feature type="transmembrane region" description="Helical" evidence="1">
    <location>
        <begin position="149"/>
        <end position="170"/>
    </location>
</feature>
<dbReference type="InterPro" id="IPR021497">
    <property type="entry name" value="GTA_holin_3TM"/>
</dbReference>
<accession>H8FY70</accession>
<protein>
    <submittedName>
        <fullName evidence="2">Uncharacterized protein</fullName>
    </submittedName>
</protein>
<dbReference type="OrthoDB" id="7366354at2"/>
<reference evidence="2 3" key="1">
    <citation type="journal article" date="2012" name="J. Bacteriol.">
        <title>Draft Genome Sequence of the Purple Photosynthetic Bacterium Phaeospirillum molischianum DSM120, a Particularly Versatile Bacterium.</title>
        <authorList>
            <person name="Duquesne K."/>
            <person name="Prima V."/>
            <person name="Ji B."/>
            <person name="Rouy Z."/>
            <person name="Medigue C."/>
            <person name="Talla E."/>
            <person name="Sturgis J.N."/>
        </authorList>
    </citation>
    <scope>NUCLEOTIDE SEQUENCE [LARGE SCALE GENOMIC DNA]</scope>
    <source>
        <strain evidence="3">DSM120</strain>
    </source>
</reference>
<dbReference type="AlphaFoldDB" id="H8FY70"/>
<evidence type="ECO:0000313" key="3">
    <source>
        <dbReference type="Proteomes" id="UP000004169"/>
    </source>
</evidence>
<dbReference type="Proteomes" id="UP000004169">
    <property type="component" value="Unassembled WGS sequence"/>
</dbReference>
<evidence type="ECO:0000256" key="1">
    <source>
        <dbReference type="SAM" id="Phobius"/>
    </source>
</evidence>
<dbReference type="eggNOG" id="ENOG5032XES">
    <property type="taxonomic scope" value="Bacteria"/>
</dbReference>
<keyword evidence="1" id="KW-0472">Membrane</keyword>
<dbReference type="EMBL" id="CAHP01000060">
    <property type="protein sequence ID" value="CCG43308.1"/>
    <property type="molecule type" value="Genomic_DNA"/>
</dbReference>
<dbReference type="Pfam" id="PF11351">
    <property type="entry name" value="GTA_holin_3TM"/>
    <property type="match status" value="1"/>
</dbReference>
<feature type="transmembrane region" description="Helical" evidence="1">
    <location>
        <begin position="111"/>
        <end position="137"/>
    </location>
</feature>
<name>H8FY70_MAGML</name>
<comment type="caution">
    <text evidence="2">The sequence shown here is derived from an EMBL/GenBank/DDBJ whole genome shotgun (WGS) entry which is preliminary data.</text>
</comment>
<gene>
    <name evidence="2" type="ORF">PHAMO_80099</name>
</gene>
<sequence>MFPLIPLAISLASEFAPRLVSWIAGDEAGEVAQKVVDVAKQVTGVERPEDALSVLKQKPELVVQLQLGLAQVEVELYKAETERLQVINDTMRAEGNSTDPWQRRWRPTWGFVTAGAWGVEALAIVGSVAGATAATLMGKAADAKILLDGVSNLISAMALAWTMALAVLGVQITARSQEKGGGGPGGIVGMAKSLWDGGKR</sequence>